<dbReference type="EMBL" id="DTIB01000053">
    <property type="protein sequence ID" value="HGB24880.1"/>
    <property type="molecule type" value="Genomic_DNA"/>
</dbReference>
<dbReference type="AlphaFoldDB" id="A0A7C3WK18"/>
<proteinExistence type="predicted"/>
<organism evidence="1">
    <name type="scientific">Thermofilum pendens</name>
    <dbReference type="NCBI Taxonomy" id="2269"/>
    <lineage>
        <taxon>Archaea</taxon>
        <taxon>Thermoproteota</taxon>
        <taxon>Thermoprotei</taxon>
        <taxon>Thermofilales</taxon>
        <taxon>Thermofilaceae</taxon>
        <taxon>Thermofilum</taxon>
    </lineage>
</organism>
<comment type="caution">
    <text evidence="1">The sequence shown here is derived from an EMBL/GenBank/DDBJ whole genome shotgun (WGS) entry which is preliminary data.</text>
</comment>
<evidence type="ECO:0008006" key="2">
    <source>
        <dbReference type="Google" id="ProtNLM"/>
    </source>
</evidence>
<accession>A0A7C3WK18</accession>
<name>A0A7C3WK18_THEPE</name>
<gene>
    <name evidence="1" type="ORF">ENV88_02320</name>
</gene>
<evidence type="ECO:0000313" key="1">
    <source>
        <dbReference type="EMBL" id="HGB24880.1"/>
    </source>
</evidence>
<reference evidence="1" key="1">
    <citation type="journal article" date="2020" name="mSystems">
        <title>Genome- and Community-Level Interaction Insights into Carbon Utilization and Element Cycling Functions of Hydrothermarchaeota in Hydrothermal Sediment.</title>
        <authorList>
            <person name="Zhou Z."/>
            <person name="Liu Y."/>
            <person name="Xu W."/>
            <person name="Pan J."/>
            <person name="Luo Z.H."/>
            <person name="Li M."/>
        </authorList>
    </citation>
    <scope>NUCLEOTIDE SEQUENCE [LARGE SCALE GENOMIC DNA]</scope>
    <source>
        <strain evidence="1">SpSt-8</strain>
    </source>
</reference>
<sequence>MGSLPLDCRLLTAIPQARRLSDLARSTGVSPAQLSKSLAALRERFSVVGVFDYSALGLEEHLLLLDYNQSLWERSLPYVTCKAVLRTGKRPEKLLLLLLAPVGRAGEVADILGVSTGALRRVRVFRHRPDASSLISCRDGVLTPLFHSLNDVIGEGVAPSLRAQPLRRVDNIDLWIVAELTRNPFAKLSRLGAARGLKQQVISYHYLSHVQSLHLYNAVVPKLQAAHVGRVLEVKVERGLEEPAAWALASLPLTRFSVAEPGRNIVYVLAYPGEWELQLFKTLSSCSAVLDFRVVGYVVEELREYTVPFGEVVERGRYSLEILYEALYTPSTAGARWQVYEVA</sequence>
<protein>
    <recommendedName>
        <fullName evidence="2">Lrp/AsnC family transcriptional regulator</fullName>
    </recommendedName>
</protein>